<dbReference type="STRING" id="299255.SAMN02745129_1289"/>
<dbReference type="Pfam" id="PF20159">
    <property type="entry name" value="YidB"/>
    <property type="match status" value="1"/>
</dbReference>
<dbReference type="RefSeq" id="WP_067658666.1">
    <property type="nucleotide sequence ID" value="NZ_FQXG01000001.1"/>
</dbReference>
<reference evidence="1 2" key="1">
    <citation type="submission" date="2016-11" db="EMBL/GenBank/DDBJ databases">
        <authorList>
            <person name="Jaros S."/>
            <person name="Januszkiewicz K."/>
            <person name="Wedrychowicz H."/>
        </authorList>
    </citation>
    <scope>NUCLEOTIDE SEQUENCE [LARGE SCALE GENOMIC DNA]</scope>
    <source>
        <strain evidence="1 2">DSM 16917</strain>
    </source>
</reference>
<organism evidence="1 2">
    <name type="scientific">Ferrimonas marina</name>
    <dbReference type="NCBI Taxonomy" id="299255"/>
    <lineage>
        <taxon>Bacteria</taxon>
        <taxon>Pseudomonadati</taxon>
        <taxon>Pseudomonadota</taxon>
        <taxon>Gammaproteobacteria</taxon>
        <taxon>Alteromonadales</taxon>
        <taxon>Ferrimonadaceae</taxon>
        <taxon>Ferrimonas</taxon>
    </lineage>
</organism>
<dbReference type="Proteomes" id="UP000184268">
    <property type="component" value="Unassembled WGS sequence"/>
</dbReference>
<dbReference type="InterPro" id="IPR045372">
    <property type="entry name" value="YidB"/>
</dbReference>
<gene>
    <name evidence="1" type="ORF">SAMN02745129_1289</name>
</gene>
<evidence type="ECO:0000313" key="1">
    <source>
        <dbReference type="EMBL" id="SHG96774.1"/>
    </source>
</evidence>
<sequence length="145" mass="14756">MDLQQVLQVAAQLFNQGNNGPNQDDNQVASALSELMGGQADGSGIDLGQIVSSLDGAGLTQIAQSWLGDGANDPIDPGQLSNVFGQDKLGQFAQNLGMEQADVEQGLSQALPAIIDKSSQGGSLLEAVGGVSGIMGMVGKLFGKN</sequence>
<dbReference type="OrthoDB" id="5957313at2"/>
<dbReference type="SUPFAM" id="SSF140804">
    <property type="entry name" value="YidB-like"/>
    <property type="match status" value="1"/>
</dbReference>
<dbReference type="EMBL" id="FQXG01000001">
    <property type="protein sequence ID" value="SHG96774.1"/>
    <property type="molecule type" value="Genomic_DNA"/>
</dbReference>
<evidence type="ECO:0000313" key="2">
    <source>
        <dbReference type="Proteomes" id="UP000184268"/>
    </source>
</evidence>
<dbReference type="InterPro" id="IPR027405">
    <property type="entry name" value="YidB-like"/>
</dbReference>
<protein>
    <submittedName>
        <fullName evidence="1">Uncharacterized conserved protein YidB, DUF937 family</fullName>
    </submittedName>
</protein>
<dbReference type="Gene3D" id="1.10.10.690">
    <property type="entry name" value="YidB-like"/>
    <property type="match status" value="1"/>
</dbReference>
<dbReference type="AlphaFoldDB" id="A0A1M5P4L7"/>
<proteinExistence type="predicted"/>
<keyword evidence="2" id="KW-1185">Reference proteome</keyword>
<accession>A0A1M5P4L7</accession>
<name>A0A1M5P4L7_9GAMM</name>